<feature type="region of interest" description="Disordered" evidence="13">
    <location>
        <begin position="1001"/>
        <end position="1027"/>
    </location>
</feature>
<feature type="domain" description="Helicase ATP-binding" evidence="15">
    <location>
        <begin position="73"/>
        <end position="243"/>
    </location>
</feature>
<comment type="catalytic activity">
    <reaction evidence="9">
        <text>Couples ATP hydrolysis with the unwinding of duplex DNA by translocating in the 3'-5' direction.</text>
        <dbReference type="EC" id="5.6.2.4"/>
    </reaction>
</comment>
<feature type="domain" description="HRDC" evidence="14">
    <location>
        <begin position="663"/>
        <end position="745"/>
    </location>
</feature>
<evidence type="ECO:0000256" key="5">
    <source>
        <dbReference type="ARBA" id="ARBA00022806"/>
    </source>
</evidence>
<dbReference type="Pfam" id="PF14493">
    <property type="entry name" value="HTH_40"/>
    <property type="match status" value="1"/>
</dbReference>
<comment type="catalytic activity">
    <reaction evidence="11">
        <text>ATP + H2O = ADP + phosphate + H(+)</text>
        <dbReference type="Rhea" id="RHEA:13065"/>
        <dbReference type="ChEBI" id="CHEBI:15377"/>
        <dbReference type="ChEBI" id="CHEBI:15378"/>
        <dbReference type="ChEBI" id="CHEBI:30616"/>
        <dbReference type="ChEBI" id="CHEBI:43474"/>
        <dbReference type="ChEBI" id="CHEBI:456216"/>
    </reaction>
</comment>
<dbReference type="GO" id="GO:0000724">
    <property type="term" value="P:double-strand break repair via homologous recombination"/>
    <property type="evidence" value="ECO:0007669"/>
    <property type="project" value="TreeGrafter"/>
</dbReference>
<dbReference type="GO" id="GO:0000723">
    <property type="term" value="P:telomere maintenance"/>
    <property type="evidence" value="ECO:0007669"/>
    <property type="project" value="TreeGrafter"/>
</dbReference>
<dbReference type="AlphaFoldDB" id="A0AAN7VG00"/>
<sequence>MSVISDEFLNEFRENDEWDECFNVIDNWDQEQDLIAKSNAVNSEAAPQKEYLEVLERCFGHKSFRPMQWKIISSIINERRDNCSIMATGYGKSLCFQYPSVYLGGVTVVISPLISLMEDQVLSMEMSNISACLLGSAQTKQREVIEEIFEERYSLVYMTPEFSCGDLGQDLLKRMNDTISLILIAIDEAHCVSSWGHDFRYQYRELGKLRDLLPSVPILAVTATATHQVRNDIISCLKLRNPQVLCSGFDRPNLQFIVHTKGSGLMSDLRKVMIEKNNTWSLPGSTIIYCITRKQTEDVANQVNSIKGMKCLPYHAGMTVKQRSEAHEKFVKDNIKIVVATIAFGMGIDKPDVRNIIHYGASKDLESYYQEVGRAGRDGLPSKCITFYNSGDFDLHHTIRELNTTYISAQNKMRQNAMEKIMRQYLETRDCRRQFILNHFEGCVTSKVPCQNCCDNCTRKLSQKVSDHNKYEGLNENGLYNFAEDTRIFLDAVEAMGGKFGFGMYSLFIRGSKSTKLYQKLQMHPLHGSGKHQTEDWWKAIGKLIEREGYLEKRSKPKQKKNFSSGTYSISQKGRGFLRSPKSVQLLLQPSPDIFNLLKPKQQLSEFSEEEFFSSPGSAVLPSTSIATVTKSVNSTKSKPSLKLMKPAKSIDVSQESTESVANEECLELYHQLMAKRGDLATAFDCMPYMVASNEALMKMAEMKPTSIKDLRKCRLVGFTEAKINRFGEEFIKMIRTVSHLDSVDANDNVKKSIEDILAERPLPGHKIGATAQASYSMYKSGLTVQEIATKRGVLAQVVLSHLIDGIKVGYPIQMIDLNVTDDMRHTILTAIKNTVSEVVNGSLSMIKNACPPEITIDAIKVVVAYHQVRTHLAKLNVNYEEFESSLEDIEQLNITIENDNTVNDNQTSKTKLNFLSLYKKSDKRSANNDSLTDAGSVSSNDSENQPQKKPRLLKSLTSPTMKEDDLIFLDSPPRSFQADNQSQKKSSLLATLTSTTVKSDNLTFLDSPPRSSHSEVNVNSSLSQTKPKPCDIDMSLLDDDFFDDQLIENVERAIALSPNISQTDPRKSNLTNQDCINASMLLEKSSNNNSLQNQLPVESTSTKNGSVTEQNFSKKFNFKSRVPKSVFEKAQQLCSKQP</sequence>
<evidence type="ECO:0000256" key="2">
    <source>
        <dbReference type="ARBA" id="ARBA00005446"/>
    </source>
</evidence>
<evidence type="ECO:0000256" key="10">
    <source>
        <dbReference type="ARBA" id="ARBA00034808"/>
    </source>
</evidence>
<dbReference type="InterPro" id="IPR036390">
    <property type="entry name" value="WH_DNA-bd_sf"/>
</dbReference>
<dbReference type="SMART" id="SM00490">
    <property type="entry name" value="HELICc"/>
    <property type="match status" value="1"/>
</dbReference>
<dbReference type="Pfam" id="PF00271">
    <property type="entry name" value="Helicase_C"/>
    <property type="match status" value="1"/>
</dbReference>
<dbReference type="GO" id="GO:0016787">
    <property type="term" value="F:hydrolase activity"/>
    <property type="evidence" value="ECO:0007669"/>
    <property type="project" value="UniProtKB-KW"/>
</dbReference>
<proteinExistence type="inferred from homology"/>
<dbReference type="Pfam" id="PF16124">
    <property type="entry name" value="RecQ_Zn_bind"/>
    <property type="match status" value="1"/>
</dbReference>
<dbReference type="PANTHER" id="PTHR13710">
    <property type="entry name" value="DNA HELICASE RECQ FAMILY MEMBER"/>
    <property type="match status" value="1"/>
</dbReference>
<dbReference type="InterPro" id="IPR004589">
    <property type="entry name" value="DNA_helicase_ATP-dep_RecQ"/>
</dbReference>
<dbReference type="SMART" id="SM00341">
    <property type="entry name" value="HRDC"/>
    <property type="match status" value="1"/>
</dbReference>
<keyword evidence="3" id="KW-0547">Nucleotide-binding</keyword>
<evidence type="ECO:0000256" key="9">
    <source>
        <dbReference type="ARBA" id="ARBA00034617"/>
    </source>
</evidence>
<dbReference type="Pfam" id="PF00570">
    <property type="entry name" value="HRDC"/>
    <property type="match status" value="1"/>
</dbReference>
<evidence type="ECO:0000256" key="8">
    <source>
        <dbReference type="ARBA" id="ARBA00023235"/>
    </source>
</evidence>
<dbReference type="InterPro" id="IPR002121">
    <property type="entry name" value="HRDC_dom"/>
</dbReference>
<dbReference type="EC" id="5.6.2.4" evidence="10"/>
<dbReference type="InterPro" id="IPR036388">
    <property type="entry name" value="WH-like_DNA-bd_sf"/>
</dbReference>
<feature type="region of interest" description="Disordered" evidence="13">
    <location>
        <begin position="1088"/>
        <end position="1109"/>
    </location>
</feature>
<evidence type="ECO:0000259" key="14">
    <source>
        <dbReference type="PROSITE" id="PS50967"/>
    </source>
</evidence>
<dbReference type="GO" id="GO:0043138">
    <property type="term" value="F:3'-5' DNA helicase activity"/>
    <property type="evidence" value="ECO:0007669"/>
    <property type="project" value="UniProtKB-EC"/>
</dbReference>
<keyword evidence="6" id="KW-0067">ATP-binding</keyword>
<dbReference type="InterPro" id="IPR001650">
    <property type="entry name" value="Helicase_C-like"/>
</dbReference>
<feature type="compositionally biased region" description="Polar residues" evidence="13">
    <location>
        <begin position="1097"/>
        <end position="1109"/>
    </location>
</feature>
<dbReference type="SMART" id="SM00956">
    <property type="entry name" value="RQC"/>
    <property type="match status" value="1"/>
</dbReference>
<dbReference type="GO" id="GO:0003677">
    <property type="term" value="F:DNA binding"/>
    <property type="evidence" value="ECO:0007669"/>
    <property type="project" value="UniProtKB-KW"/>
</dbReference>
<dbReference type="NCBIfam" id="TIGR00614">
    <property type="entry name" value="recQ_fam"/>
    <property type="match status" value="1"/>
</dbReference>
<feature type="coiled-coil region" evidence="12">
    <location>
        <begin position="873"/>
        <end position="900"/>
    </location>
</feature>
<protein>
    <recommendedName>
        <fullName evidence="10">DNA 3'-5' helicase</fullName>
        <ecNumber evidence="10">5.6.2.4</ecNumber>
    </recommendedName>
</protein>
<dbReference type="EMBL" id="JAVRBK010000004">
    <property type="protein sequence ID" value="KAK5644876.1"/>
    <property type="molecule type" value="Genomic_DNA"/>
</dbReference>
<evidence type="ECO:0000256" key="6">
    <source>
        <dbReference type="ARBA" id="ARBA00022840"/>
    </source>
</evidence>
<dbReference type="GO" id="GO:0005524">
    <property type="term" value="F:ATP binding"/>
    <property type="evidence" value="ECO:0007669"/>
    <property type="project" value="UniProtKB-KW"/>
</dbReference>
<dbReference type="GO" id="GO:0009378">
    <property type="term" value="F:four-way junction helicase activity"/>
    <property type="evidence" value="ECO:0007669"/>
    <property type="project" value="TreeGrafter"/>
</dbReference>
<dbReference type="InterPro" id="IPR014001">
    <property type="entry name" value="Helicase_ATP-bd"/>
</dbReference>
<dbReference type="GO" id="GO:0005694">
    <property type="term" value="C:chromosome"/>
    <property type="evidence" value="ECO:0007669"/>
    <property type="project" value="TreeGrafter"/>
</dbReference>
<dbReference type="InterPro" id="IPR029491">
    <property type="entry name" value="Helicase_HTH"/>
</dbReference>
<comment type="similarity">
    <text evidence="2">Belongs to the helicase family. RecQ subfamily.</text>
</comment>
<dbReference type="Gene3D" id="3.40.50.300">
    <property type="entry name" value="P-loop containing nucleotide triphosphate hydrolases"/>
    <property type="match status" value="2"/>
</dbReference>
<gene>
    <name evidence="17" type="ORF">RI129_006176</name>
</gene>
<evidence type="ECO:0000313" key="18">
    <source>
        <dbReference type="Proteomes" id="UP001329430"/>
    </source>
</evidence>
<evidence type="ECO:0000256" key="3">
    <source>
        <dbReference type="ARBA" id="ARBA00022741"/>
    </source>
</evidence>
<dbReference type="PROSITE" id="PS50967">
    <property type="entry name" value="HRDC"/>
    <property type="match status" value="1"/>
</dbReference>
<dbReference type="InterPro" id="IPR011545">
    <property type="entry name" value="DEAD/DEAH_box_helicase_dom"/>
</dbReference>
<dbReference type="SUPFAM" id="SSF46785">
    <property type="entry name" value="Winged helix' DNA-binding domain"/>
    <property type="match status" value="1"/>
</dbReference>
<evidence type="ECO:0000313" key="17">
    <source>
        <dbReference type="EMBL" id="KAK5644876.1"/>
    </source>
</evidence>
<evidence type="ECO:0000256" key="4">
    <source>
        <dbReference type="ARBA" id="ARBA00022801"/>
    </source>
</evidence>
<comment type="cofactor">
    <cofactor evidence="1">
        <name>Zn(2+)</name>
        <dbReference type="ChEBI" id="CHEBI:29105"/>
    </cofactor>
</comment>
<keyword evidence="7" id="KW-0238">DNA-binding</keyword>
<dbReference type="Pfam" id="PF00270">
    <property type="entry name" value="DEAD"/>
    <property type="match status" value="1"/>
</dbReference>
<feature type="compositionally biased region" description="Polar residues" evidence="13">
    <location>
        <begin position="928"/>
        <end position="948"/>
    </location>
</feature>
<keyword evidence="12" id="KW-0175">Coiled coil</keyword>
<dbReference type="FunFam" id="3.40.50.300:FF:000941">
    <property type="entry name" value="Werner syndrome RecQ like helicase"/>
    <property type="match status" value="1"/>
</dbReference>
<dbReference type="PROSITE" id="PS51192">
    <property type="entry name" value="HELICASE_ATP_BIND_1"/>
    <property type="match status" value="1"/>
</dbReference>
<feature type="region of interest" description="Disordered" evidence="13">
    <location>
        <begin position="925"/>
        <end position="957"/>
    </location>
</feature>
<dbReference type="InterPro" id="IPR044876">
    <property type="entry name" value="HRDC_dom_sf"/>
</dbReference>
<dbReference type="GO" id="GO:0005737">
    <property type="term" value="C:cytoplasm"/>
    <property type="evidence" value="ECO:0007669"/>
    <property type="project" value="TreeGrafter"/>
</dbReference>
<dbReference type="Gene3D" id="1.10.10.10">
    <property type="entry name" value="Winged helix-like DNA-binding domain superfamily/Winged helix DNA-binding domain"/>
    <property type="match status" value="1"/>
</dbReference>
<evidence type="ECO:0000256" key="13">
    <source>
        <dbReference type="SAM" id="MobiDB-lite"/>
    </source>
</evidence>
<keyword evidence="8" id="KW-0413">Isomerase</keyword>
<dbReference type="SUPFAM" id="SSF52540">
    <property type="entry name" value="P-loop containing nucleoside triphosphate hydrolases"/>
    <property type="match status" value="1"/>
</dbReference>
<dbReference type="InterPro" id="IPR018982">
    <property type="entry name" value="RQC_domain"/>
</dbReference>
<dbReference type="InterPro" id="IPR010997">
    <property type="entry name" value="HRDC-like_sf"/>
</dbReference>
<dbReference type="InterPro" id="IPR027417">
    <property type="entry name" value="P-loop_NTPase"/>
</dbReference>
<evidence type="ECO:0000256" key="12">
    <source>
        <dbReference type="SAM" id="Coils"/>
    </source>
</evidence>
<feature type="domain" description="Helicase C-terminal" evidence="16">
    <location>
        <begin position="268"/>
        <end position="419"/>
    </location>
</feature>
<dbReference type="SUPFAM" id="SSF47819">
    <property type="entry name" value="HRDC-like"/>
    <property type="match status" value="1"/>
</dbReference>
<organism evidence="17 18">
    <name type="scientific">Pyrocoelia pectoralis</name>
    <dbReference type="NCBI Taxonomy" id="417401"/>
    <lineage>
        <taxon>Eukaryota</taxon>
        <taxon>Metazoa</taxon>
        <taxon>Ecdysozoa</taxon>
        <taxon>Arthropoda</taxon>
        <taxon>Hexapoda</taxon>
        <taxon>Insecta</taxon>
        <taxon>Pterygota</taxon>
        <taxon>Neoptera</taxon>
        <taxon>Endopterygota</taxon>
        <taxon>Coleoptera</taxon>
        <taxon>Polyphaga</taxon>
        <taxon>Elateriformia</taxon>
        <taxon>Elateroidea</taxon>
        <taxon>Lampyridae</taxon>
        <taxon>Lampyrinae</taxon>
        <taxon>Pyrocoelia</taxon>
    </lineage>
</organism>
<dbReference type="PANTHER" id="PTHR13710:SF120">
    <property type="entry name" value="BIFUNCTIONAL 3'-5' EXONUCLEASE_ATP-DEPENDENT HELICASE WRN"/>
    <property type="match status" value="1"/>
</dbReference>
<dbReference type="CDD" id="cd18794">
    <property type="entry name" value="SF2_C_RecQ"/>
    <property type="match status" value="1"/>
</dbReference>
<dbReference type="Pfam" id="PF09382">
    <property type="entry name" value="RQC"/>
    <property type="match status" value="1"/>
</dbReference>
<name>A0AAN7VG00_9COLE</name>
<comment type="caution">
    <text evidence="17">The sequence shown here is derived from an EMBL/GenBank/DDBJ whole genome shotgun (WGS) entry which is preliminary data.</text>
</comment>
<dbReference type="GO" id="GO:0005654">
    <property type="term" value="C:nucleoplasm"/>
    <property type="evidence" value="ECO:0007669"/>
    <property type="project" value="TreeGrafter"/>
</dbReference>
<dbReference type="GO" id="GO:0006260">
    <property type="term" value="P:DNA replication"/>
    <property type="evidence" value="ECO:0007669"/>
    <property type="project" value="InterPro"/>
</dbReference>
<dbReference type="Gene3D" id="1.10.150.80">
    <property type="entry name" value="HRDC domain"/>
    <property type="match status" value="1"/>
</dbReference>
<dbReference type="SMART" id="SM00487">
    <property type="entry name" value="DEXDc"/>
    <property type="match status" value="1"/>
</dbReference>
<dbReference type="PROSITE" id="PS51194">
    <property type="entry name" value="HELICASE_CTER"/>
    <property type="match status" value="1"/>
</dbReference>
<evidence type="ECO:0000256" key="1">
    <source>
        <dbReference type="ARBA" id="ARBA00001947"/>
    </source>
</evidence>
<dbReference type="InterPro" id="IPR032284">
    <property type="entry name" value="RecQ_Zn-bd"/>
</dbReference>
<keyword evidence="5" id="KW-0347">Helicase</keyword>
<evidence type="ECO:0000256" key="7">
    <source>
        <dbReference type="ARBA" id="ARBA00023125"/>
    </source>
</evidence>
<dbReference type="Proteomes" id="UP001329430">
    <property type="component" value="Chromosome 4"/>
</dbReference>
<evidence type="ECO:0000259" key="16">
    <source>
        <dbReference type="PROSITE" id="PS51194"/>
    </source>
</evidence>
<keyword evidence="4" id="KW-0378">Hydrolase</keyword>
<evidence type="ECO:0000256" key="11">
    <source>
        <dbReference type="ARBA" id="ARBA00049360"/>
    </source>
</evidence>
<reference evidence="17 18" key="1">
    <citation type="journal article" date="2024" name="Insects">
        <title>An Improved Chromosome-Level Genome Assembly of the Firefly Pyrocoelia pectoralis.</title>
        <authorList>
            <person name="Fu X."/>
            <person name="Meyer-Rochow V.B."/>
            <person name="Ballantyne L."/>
            <person name="Zhu X."/>
        </authorList>
    </citation>
    <scope>NUCLEOTIDE SEQUENCE [LARGE SCALE GENOMIC DNA]</scope>
    <source>
        <strain evidence="17">XCY_ONT2</strain>
    </source>
</reference>
<accession>A0AAN7VG00</accession>
<evidence type="ECO:0000259" key="15">
    <source>
        <dbReference type="PROSITE" id="PS51192"/>
    </source>
</evidence>
<keyword evidence="18" id="KW-1185">Reference proteome</keyword>